<evidence type="ECO:0000313" key="2">
    <source>
        <dbReference type="Proteomes" id="UP001066276"/>
    </source>
</evidence>
<feature type="non-terminal residue" evidence="1">
    <location>
        <position position="58"/>
    </location>
</feature>
<organism evidence="1 2">
    <name type="scientific">Pleurodeles waltl</name>
    <name type="common">Iberian ribbed newt</name>
    <dbReference type="NCBI Taxonomy" id="8319"/>
    <lineage>
        <taxon>Eukaryota</taxon>
        <taxon>Metazoa</taxon>
        <taxon>Chordata</taxon>
        <taxon>Craniata</taxon>
        <taxon>Vertebrata</taxon>
        <taxon>Euteleostomi</taxon>
        <taxon>Amphibia</taxon>
        <taxon>Batrachia</taxon>
        <taxon>Caudata</taxon>
        <taxon>Salamandroidea</taxon>
        <taxon>Salamandridae</taxon>
        <taxon>Pleurodelinae</taxon>
        <taxon>Pleurodeles</taxon>
    </lineage>
</organism>
<feature type="non-terminal residue" evidence="1">
    <location>
        <position position="1"/>
    </location>
</feature>
<protein>
    <submittedName>
        <fullName evidence="1">Uncharacterized protein</fullName>
    </submittedName>
</protein>
<comment type="caution">
    <text evidence="1">The sequence shown here is derived from an EMBL/GenBank/DDBJ whole genome shotgun (WGS) entry which is preliminary data.</text>
</comment>
<evidence type="ECO:0000313" key="1">
    <source>
        <dbReference type="EMBL" id="KAJ1088651.1"/>
    </source>
</evidence>
<dbReference type="EMBL" id="JANPWB010000015">
    <property type="protein sequence ID" value="KAJ1088651.1"/>
    <property type="molecule type" value="Genomic_DNA"/>
</dbReference>
<dbReference type="Proteomes" id="UP001066276">
    <property type="component" value="Chromosome 11"/>
</dbReference>
<sequence>AWHVPFLSCGDVHHCWDMWCSYGDGGGWPPGAAQSMRALLVPHVALAFISHRCSLAGT</sequence>
<proteinExistence type="predicted"/>
<accession>A0AAV7LAK9</accession>
<name>A0AAV7LAK9_PLEWA</name>
<dbReference type="AlphaFoldDB" id="A0AAV7LAK9"/>
<gene>
    <name evidence="1" type="ORF">NDU88_001807</name>
</gene>
<reference evidence="1" key="1">
    <citation type="journal article" date="2022" name="bioRxiv">
        <title>Sequencing and chromosome-scale assembly of the giantPleurodeles waltlgenome.</title>
        <authorList>
            <person name="Brown T."/>
            <person name="Elewa A."/>
            <person name="Iarovenko S."/>
            <person name="Subramanian E."/>
            <person name="Araus A.J."/>
            <person name="Petzold A."/>
            <person name="Susuki M."/>
            <person name="Suzuki K.-i.T."/>
            <person name="Hayashi T."/>
            <person name="Toyoda A."/>
            <person name="Oliveira C."/>
            <person name="Osipova E."/>
            <person name="Leigh N.D."/>
            <person name="Simon A."/>
            <person name="Yun M.H."/>
        </authorList>
    </citation>
    <scope>NUCLEOTIDE SEQUENCE</scope>
    <source>
        <strain evidence="1">20211129_DDA</strain>
        <tissue evidence="1">Liver</tissue>
    </source>
</reference>
<keyword evidence="2" id="KW-1185">Reference proteome</keyword>